<evidence type="ECO:0000313" key="4">
    <source>
        <dbReference type="Proteomes" id="UP000754883"/>
    </source>
</evidence>
<gene>
    <name evidence="3" type="ORF">CBYS24578_00009493</name>
</gene>
<dbReference type="SUPFAM" id="SSF48452">
    <property type="entry name" value="TPR-like"/>
    <property type="match status" value="1"/>
</dbReference>
<accession>A0A9N9XWI8</accession>
<dbReference type="Gene3D" id="1.25.40.10">
    <property type="entry name" value="Tetratricopeptide repeat domain"/>
    <property type="match status" value="2"/>
</dbReference>
<dbReference type="AlphaFoldDB" id="A0A9N9XWI8"/>
<feature type="domain" description="CHAT" evidence="2">
    <location>
        <begin position="824"/>
        <end position="1150"/>
    </location>
</feature>
<feature type="region of interest" description="Disordered" evidence="1">
    <location>
        <begin position="1094"/>
        <end position="1114"/>
    </location>
</feature>
<organism evidence="3 4">
    <name type="scientific">Clonostachys byssicola</name>
    <dbReference type="NCBI Taxonomy" id="160290"/>
    <lineage>
        <taxon>Eukaryota</taxon>
        <taxon>Fungi</taxon>
        <taxon>Dikarya</taxon>
        <taxon>Ascomycota</taxon>
        <taxon>Pezizomycotina</taxon>
        <taxon>Sordariomycetes</taxon>
        <taxon>Hypocreomycetidae</taxon>
        <taxon>Hypocreales</taxon>
        <taxon>Bionectriaceae</taxon>
        <taxon>Clonostachys</taxon>
    </lineage>
</organism>
<proteinExistence type="predicted"/>
<sequence>MEDQALPQHSEEVDFLFVPISNHLMQLCENHFGKQLGFANITDLDAVIQRFQDVLDLEGNDFARAMDFCNLGCGYVNRFKISDEMADLEKSIENYQAAVKMTPPEASSRIPNVTNLAMAIYMRAWVVDRAAMMSRDATFVDDAVQLLEDLLAQNGSQYQLPFHLRAILADLYRMRWEQRPQENINDLSNSIQNFEQLWDLIPNVDSYRWNLLASLGRIYLRRSEDSGNIGDVDMSIKLLQESEQISTKEDTSDLERVDILHELGRAFGRRFMRLGGLGDAESSIHFKQAALNNLPGDSSPLERFHILSSLAWGYYDRYRVLESIEDLDISIRVNKRALQLVPERDDLQLEINRNLGDKYISRFERTGDLADIEQSISTFRKVLELDSNNEETIITVSQRLGDSLRKKYETSNGCNDSFEEAIQRLKNAISLSKDWDKRHRAMLFKTLANLYTARYTKTETWEDLETAISYGQTSVDVLPKGHPTLPECLFSLSLNYMKKAHRTKLEADHEIAIQTSQKAVDLTPNDHQEKCYRLLSLGHEYKLRFMRQFHILQEVSDMELAIEIYDQAFRHPHASIRHRIQAGRAYAGSLLMVKGFMEIHHGIDAAAHDGIKERTSGKLLTKIWDTTVAYQIAAETLSLLSQLTPLSLEVSDKQVLLREISRLPALIGVTSLTANKSPSEAIQYIELARGIIVGSLSNLRVGILDLETLHPELSQEFTELRDQLDAGPVSINGVTNPRHEASQKLKDTISSIRCLPGFGKFLLPLDEEELIEASARGPVVIINMYFTRSDALIIQNGETRSIDLPELYEYEVIEYSARPEIDRDTLEWLWDTAAGPILDSLGYLGAPTNNSWPRVFWIPTGALSFFPIHAAGYHYTGSTRTVIDRVISTYSSSVRALINGRRASWASAPQQPRKAVLVGVQELYHAPEEIKKLEKLCDEMHLDVIKPKPYREQVLALLAECEVFHFAGHGNTHPLDPSRSSLAMKDAPLAVKDLFNIKLHERAPFLAYLSACSTGRNEDQELQDEGLHLIGACQLAGFRNVIGTLRKVNDGICVTVAEMTYRWIRDFGSTDQSVAEGLHHATRFLRDQWMAGDNTDESSRRNGKSKGQVKDKQSRLLRSIDRTERLERGRDMVRCDEEPLYWAPFVYFGS</sequence>
<evidence type="ECO:0000256" key="1">
    <source>
        <dbReference type="SAM" id="MobiDB-lite"/>
    </source>
</evidence>
<name>A0A9N9XWI8_9HYPO</name>
<dbReference type="Proteomes" id="UP000754883">
    <property type="component" value="Unassembled WGS sequence"/>
</dbReference>
<dbReference type="InterPro" id="IPR024983">
    <property type="entry name" value="CHAT_dom"/>
</dbReference>
<dbReference type="InterPro" id="IPR011990">
    <property type="entry name" value="TPR-like_helical_dom_sf"/>
</dbReference>
<reference evidence="3" key="1">
    <citation type="submission" date="2021-10" db="EMBL/GenBank/DDBJ databases">
        <authorList>
            <person name="Piombo E."/>
        </authorList>
    </citation>
    <scope>NUCLEOTIDE SEQUENCE</scope>
</reference>
<comment type="caution">
    <text evidence="3">The sequence shown here is derived from an EMBL/GenBank/DDBJ whole genome shotgun (WGS) entry which is preliminary data.</text>
</comment>
<evidence type="ECO:0000313" key="3">
    <source>
        <dbReference type="EMBL" id="CAG9981928.1"/>
    </source>
</evidence>
<evidence type="ECO:0000259" key="2">
    <source>
        <dbReference type="Pfam" id="PF12770"/>
    </source>
</evidence>
<keyword evidence="4" id="KW-1185">Reference proteome</keyword>
<dbReference type="OrthoDB" id="9991317at2759"/>
<dbReference type="EMBL" id="CABFNO020001328">
    <property type="protein sequence ID" value="CAG9981928.1"/>
    <property type="molecule type" value="Genomic_DNA"/>
</dbReference>
<protein>
    <recommendedName>
        <fullName evidence="2">CHAT domain-containing protein</fullName>
    </recommendedName>
</protein>
<dbReference type="Pfam" id="PF12770">
    <property type="entry name" value="CHAT"/>
    <property type="match status" value="1"/>
</dbReference>